<dbReference type="InterPro" id="IPR001752">
    <property type="entry name" value="Kinesin_motor_dom"/>
</dbReference>
<keyword evidence="2 3" id="KW-0067">ATP-binding</keyword>
<feature type="coiled-coil region" evidence="5">
    <location>
        <begin position="278"/>
        <end position="305"/>
    </location>
</feature>
<organism evidence="7 8">
    <name type="scientific">Acrasis kona</name>
    <dbReference type="NCBI Taxonomy" id="1008807"/>
    <lineage>
        <taxon>Eukaryota</taxon>
        <taxon>Discoba</taxon>
        <taxon>Heterolobosea</taxon>
        <taxon>Tetramitia</taxon>
        <taxon>Eutetramitia</taxon>
        <taxon>Acrasidae</taxon>
        <taxon>Acrasis</taxon>
    </lineage>
</organism>
<dbReference type="PROSITE" id="PS50067">
    <property type="entry name" value="KINESIN_MOTOR_2"/>
    <property type="match status" value="1"/>
</dbReference>
<dbReference type="InterPro" id="IPR027417">
    <property type="entry name" value="P-loop_NTPase"/>
</dbReference>
<keyword evidence="1 3" id="KW-0547">Nucleotide-binding</keyword>
<dbReference type="GO" id="GO:0003777">
    <property type="term" value="F:microtubule motor activity"/>
    <property type="evidence" value="ECO:0007669"/>
    <property type="project" value="InterPro"/>
</dbReference>
<dbReference type="GO" id="GO:0005871">
    <property type="term" value="C:kinesin complex"/>
    <property type="evidence" value="ECO:0007669"/>
    <property type="project" value="TreeGrafter"/>
</dbReference>
<name>A0AAW2Z5D8_9EUKA</name>
<dbReference type="GO" id="GO:0005874">
    <property type="term" value="C:microtubule"/>
    <property type="evidence" value="ECO:0007669"/>
    <property type="project" value="UniProtKB-KW"/>
</dbReference>
<dbReference type="Pfam" id="PF00225">
    <property type="entry name" value="Kinesin"/>
    <property type="match status" value="1"/>
</dbReference>
<keyword evidence="8" id="KW-1185">Reference proteome</keyword>
<dbReference type="InterPro" id="IPR027640">
    <property type="entry name" value="Kinesin-like_fam"/>
</dbReference>
<proteinExistence type="inferred from homology"/>
<feature type="binding site" evidence="3">
    <location>
        <begin position="73"/>
        <end position="80"/>
    </location>
    <ligand>
        <name>ATP</name>
        <dbReference type="ChEBI" id="CHEBI:30616"/>
    </ligand>
</feature>
<gene>
    <name evidence="7" type="ORF">AKO1_005150</name>
</gene>
<dbReference type="InterPro" id="IPR019821">
    <property type="entry name" value="Kinesin_motor_CS"/>
</dbReference>
<dbReference type="InterPro" id="IPR036961">
    <property type="entry name" value="Kinesin_motor_dom_sf"/>
</dbReference>
<evidence type="ECO:0000256" key="1">
    <source>
        <dbReference type="ARBA" id="ARBA00022741"/>
    </source>
</evidence>
<dbReference type="SUPFAM" id="SSF52540">
    <property type="entry name" value="P-loop containing nucleoside triphosphate hydrolases"/>
    <property type="match status" value="1"/>
</dbReference>
<dbReference type="GO" id="GO:0008017">
    <property type="term" value="F:microtubule binding"/>
    <property type="evidence" value="ECO:0007669"/>
    <property type="project" value="InterPro"/>
</dbReference>
<accession>A0AAW2Z5D8</accession>
<dbReference type="PANTHER" id="PTHR24115">
    <property type="entry name" value="KINESIN-RELATED"/>
    <property type="match status" value="1"/>
</dbReference>
<protein>
    <recommendedName>
        <fullName evidence="4">Kinesin-like protein</fullName>
    </recommendedName>
</protein>
<feature type="domain" description="Kinesin motor" evidence="6">
    <location>
        <begin position="1"/>
        <end position="337"/>
    </location>
</feature>
<evidence type="ECO:0000256" key="4">
    <source>
        <dbReference type="RuleBase" id="RU000394"/>
    </source>
</evidence>
<evidence type="ECO:0000256" key="2">
    <source>
        <dbReference type="ARBA" id="ARBA00022840"/>
    </source>
</evidence>
<dbReference type="GO" id="GO:0016887">
    <property type="term" value="F:ATP hydrolysis activity"/>
    <property type="evidence" value="ECO:0007669"/>
    <property type="project" value="TreeGrafter"/>
</dbReference>
<reference evidence="7 8" key="1">
    <citation type="submission" date="2024-03" db="EMBL/GenBank/DDBJ databases">
        <title>The Acrasis kona genome and developmental transcriptomes reveal deep origins of eukaryotic multicellular pathways.</title>
        <authorList>
            <person name="Sheikh S."/>
            <person name="Fu C.-J."/>
            <person name="Brown M.W."/>
            <person name="Baldauf S.L."/>
        </authorList>
    </citation>
    <scope>NUCLEOTIDE SEQUENCE [LARGE SCALE GENOMIC DNA]</scope>
    <source>
        <strain evidence="7 8">ATCC MYA-3509</strain>
    </source>
</reference>
<keyword evidence="5" id="KW-0175">Coiled coil</keyword>
<evidence type="ECO:0000259" key="6">
    <source>
        <dbReference type="PROSITE" id="PS50067"/>
    </source>
</evidence>
<dbReference type="SMART" id="SM00129">
    <property type="entry name" value="KISc"/>
    <property type="match status" value="1"/>
</dbReference>
<dbReference type="PROSITE" id="PS00411">
    <property type="entry name" value="KINESIN_MOTOR_1"/>
    <property type="match status" value="1"/>
</dbReference>
<comment type="similarity">
    <text evidence="3 4">Belongs to the TRAFAC class myosin-kinesin ATPase superfamily. Kinesin family.</text>
</comment>
<evidence type="ECO:0000256" key="5">
    <source>
        <dbReference type="SAM" id="Coils"/>
    </source>
</evidence>
<keyword evidence="3 4" id="KW-0505">Motor protein</keyword>
<dbReference type="Proteomes" id="UP001431209">
    <property type="component" value="Unassembled WGS sequence"/>
</dbReference>
<dbReference type="GO" id="GO:0007018">
    <property type="term" value="P:microtubule-based movement"/>
    <property type="evidence" value="ECO:0007669"/>
    <property type="project" value="InterPro"/>
</dbReference>
<dbReference type="PRINTS" id="PR00380">
    <property type="entry name" value="KINESINHEAVY"/>
</dbReference>
<evidence type="ECO:0000313" key="8">
    <source>
        <dbReference type="Proteomes" id="UP001431209"/>
    </source>
</evidence>
<evidence type="ECO:0000256" key="3">
    <source>
        <dbReference type="PROSITE-ProRule" id="PRU00283"/>
    </source>
</evidence>
<dbReference type="EMBL" id="JAOPGA020001043">
    <property type="protein sequence ID" value="KAL0484453.1"/>
    <property type="molecule type" value="Genomic_DNA"/>
</dbReference>
<evidence type="ECO:0000313" key="7">
    <source>
        <dbReference type="EMBL" id="KAL0484453.1"/>
    </source>
</evidence>
<dbReference type="AlphaFoldDB" id="A0AAW2Z5D8"/>
<sequence>MGNCNSQIGQYYSVAIKQPGVSKSQRMQSWSSTASFDKIFNHLDNNLQVYKDVVAESIPKIMSGDTCNFFAYGHTGSGKTHTIVGYNHEDPQQIGLVLSAARDLFGRLKELNSQNGLPAATLAIGLRMYEVRKKSAYDLLNARVECFVREGPDGKTHVRGETEILEGGRVRVRPIVMIPCWTFDEFRKTFQTGLNLRATGTSTVHDKSSRTHAIFELEIVNQSVVKARDAIIERQAELVPHGKYATDVYIEEHKKGLIQDSNGGYILNPNYTINQNLIDLAEAKKREYEKRVEDAEQDLKTIFHSCSHSCLGGKFIFVDLAGSEYYNQESVSSSTGK</sequence>
<comment type="caution">
    <text evidence="7">The sequence shown here is derived from an EMBL/GenBank/DDBJ whole genome shotgun (WGS) entry which is preliminary data.</text>
</comment>
<keyword evidence="4" id="KW-0493">Microtubule</keyword>
<dbReference type="Gene3D" id="3.40.850.10">
    <property type="entry name" value="Kinesin motor domain"/>
    <property type="match status" value="1"/>
</dbReference>
<dbReference type="GO" id="GO:0005524">
    <property type="term" value="F:ATP binding"/>
    <property type="evidence" value="ECO:0007669"/>
    <property type="project" value="UniProtKB-UniRule"/>
</dbReference>